<evidence type="ECO:0000256" key="1">
    <source>
        <dbReference type="SAM" id="MobiDB-lite"/>
    </source>
</evidence>
<feature type="region of interest" description="Disordered" evidence="1">
    <location>
        <begin position="17"/>
        <end position="40"/>
    </location>
</feature>
<organism evidence="2 3">
    <name type="scientific">Solanum pennellii</name>
    <name type="common">Tomato</name>
    <name type="synonym">Lycopersicon pennellii</name>
    <dbReference type="NCBI Taxonomy" id="28526"/>
    <lineage>
        <taxon>Eukaryota</taxon>
        <taxon>Viridiplantae</taxon>
        <taxon>Streptophyta</taxon>
        <taxon>Embryophyta</taxon>
        <taxon>Tracheophyta</taxon>
        <taxon>Spermatophyta</taxon>
        <taxon>Magnoliopsida</taxon>
        <taxon>eudicotyledons</taxon>
        <taxon>Gunneridae</taxon>
        <taxon>Pentapetalae</taxon>
        <taxon>asterids</taxon>
        <taxon>lamiids</taxon>
        <taxon>Solanales</taxon>
        <taxon>Solanaceae</taxon>
        <taxon>Solanoideae</taxon>
        <taxon>Solaneae</taxon>
        <taxon>Solanum</taxon>
        <taxon>Solanum subgen. Lycopersicon</taxon>
    </lineage>
</organism>
<protein>
    <submittedName>
        <fullName evidence="3">Uncharacterized protein LOC107013239</fullName>
    </submittedName>
</protein>
<reference evidence="3" key="2">
    <citation type="submission" date="2025-08" db="UniProtKB">
        <authorList>
            <consortium name="RefSeq"/>
        </authorList>
    </citation>
    <scope>IDENTIFICATION</scope>
</reference>
<evidence type="ECO:0000313" key="2">
    <source>
        <dbReference type="Proteomes" id="UP000694930"/>
    </source>
</evidence>
<sequence length="251" mass="28567">MVFSEEELNLMDETILNQSSSHHDSENHRSSENRAVDSEHKVEELKADIAEVKAELKELKLTVDKHIADIKSYVDNSTKLIIEEINICKNYILSENYFQDNANQNAAQSDLTDMPTVSIGQQVQMSKTAAQKSTDGCFNVDAPTTSTSKPSTLDDYPDFTMTQIIALDPILNATTTPNVQTRHKILGKYDSSPYIRMSEGESSSNRVPIFFQIKHPFQNHNGFDVPDELIEEFNKWIFKDVSSRRGRYKLR</sequence>
<keyword evidence="2" id="KW-1185">Reference proteome</keyword>
<dbReference type="GeneID" id="107013239"/>
<name>A0ABM1V6M0_SOLPN</name>
<feature type="compositionally biased region" description="Basic and acidic residues" evidence="1">
    <location>
        <begin position="21"/>
        <end position="40"/>
    </location>
</feature>
<evidence type="ECO:0000313" key="3">
    <source>
        <dbReference type="RefSeq" id="XP_027771388.1"/>
    </source>
</evidence>
<dbReference type="Proteomes" id="UP000694930">
    <property type="component" value="Chromosome 3"/>
</dbReference>
<accession>A0ABM1V6M0</accession>
<proteinExistence type="predicted"/>
<reference evidence="2" key="1">
    <citation type="journal article" date="2014" name="Nat. Genet.">
        <title>The genome of the stress-tolerant wild tomato species Solanum pennellii.</title>
        <authorList>
            <person name="Bolger A."/>
            <person name="Scossa F."/>
            <person name="Bolger M.E."/>
            <person name="Lanz C."/>
            <person name="Maumus F."/>
            <person name="Tohge T."/>
            <person name="Quesneville H."/>
            <person name="Alseekh S."/>
            <person name="Sorensen I."/>
            <person name="Lichtenstein G."/>
            <person name="Fich E.A."/>
            <person name="Conte M."/>
            <person name="Keller H."/>
            <person name="Schneeberger K."/>
            <person name="Schwacke R."/>
            <person name="Ofner I."/>
            <person name="Vrebalov J."/>
            <person name="Xu Y."/>
            <person name="Osorio S."/>
            <person name="Aflitos S.A."/>
            <person name="Schijlen E."/>
            <person name="Jimenez-Gomez J.M."/>
            <person name="Ryngajllo M."/>
            <person name="Kimura S."/>
            <person name="Kumar R."/>
            <person name="Koenig D."/>
            <person name="Headland L.R."/>
            <person name="Maloof J.N."/>
            <person name="Sinha N."/>
            <person name="van Ham R.C."/>
            <person name="Lankhorst R.K."/>
            <person name="Mao L."/>
            <person name="Vogel A."/>
            <person name="Arsova B."/>
            <person name="Panstruga R."/>
            <person name="Fei Z."/>
            <person name="Rose J.K."/>
            <person name="Zamir D."/>
            <person name="Carrari F."/>
            <person name="Giovannoni J.J."/>
            <person name="Weigel D."/>
            <person name="Usadel B."/>
            <person name="Fernie A.R."/>
        </authorList>
    </citation>
    <scope>NUCLEOTIDE SEQUENCE [LARGE SCALE GENOMIC DNA]</scope>
    <source>
        <strain evidence="2">cv. LA0716</strain>
    </source>
</reference>
<gene>
    <name evidence="3" type="primary">LOC107013239</name>
</gene>
<dbReference type="RefSeq" id="XP_027771388.1">
    <property type="nucleotide sequence ID" value="XM_027915587.1"/>
</dbReference>